<protein>
    <recommendedName>
        <fullName evidence="4">HCP-like protein</fullName>
    </recommendedName>
</protein>
<reference evidence="2 3" key="1">
    <citation type="submission" date="2024-04" db="EMBL/GenBank/DDBJ databases">
        <title>Tritrichomonas musculus Genome.</title>
        <authorList>
            <person name="Alves-Ferreira E."/>
            <person name="Grigg M."/>
            <person name="Lorenzi H."/>
            <person name="Galac M."/>
        </authorList>
    </citation>
    <scope>NUCLEOTIDE SEQUENCE [LARGE SCALE GENOMIC DNA]</scope>
    <source>
        <strain evidence="2 3">EAF2021</strain>
    </source>
</reference>
<evidence type="ECO:0008006" key="4">
    <source>
        <dbReference type="Google" id="ProtNLM"/>
    </source>
</evidence>
<comment type="caution">
    <text evidence="2">The sequence shown here is derived from an EMBL/GenBank/DDBJ whole genome shotgun (WGS) entry which is preliminary data.</text>
</comment>
<comment type="similarity">
    <text evidence="1">Belongs to the sel-1 family.</text>
</comment>
<sequence>MLASKNRCKEAHFHVGFLYHEGKYVDQDIEEAVHYYKEGSSFNDQHAKNNLGIIYKNGFHGKIQPKIGLAIEYFEEAIRQKNDEVSMYNLSNIYIYDERVNQNIDKSIGLLIRSFNQGFQPSLVLLSIALIKKVASFNSFNFDKISKEIDKYKDTTDALKMKIWQTIVWLKLYDANIFEEAYNFRRNLVFLYDIAFSPIPSNKIGIRNKNDPPPGIKLPPPISSLFYEGFGIEI</sequence>
<proteinExistence type="inferred from homology"/>
<name>A0ABR2H2K3_9EUKA</name>
<organism evidence="2 3">
    <name type="scientific">Tritrichomonas musculus</name>
    <dbReference type="NCBI Taxonomy" id="1915356"/>
    <lineage>
        <taxon>Eukaryota</taxon>
        <taxon>Metamonada</taxon>
        <taxon>Parabasalia</taxon>
        <taxon>Tritrichomonadida</taxon>
        <taxon>Tritrichomonadidae</taxon>
        <taxon>Tritrichomonas</taxon>
    </lineage>
</organism>
<dbReference type="Gene3D" id="1.25.40.10">
    <property type="entry name" value="Tetratricopeptide repeat domain"/>
    <property type="match status" value="1"/>
</dbReference>
<evidence type="ECO:0000313" key="2">
    <source>
        <dbReference type="EMBL" id="KAK8839822.1"/>
    </source>
</evidence>
<keyword evidence="3" id="KW-1185">Reference proteome</keyword>
<dbReference type="InterPro" id="IPR050767">
    <property type="entry name" value="Sel1_AlgK"/>
</dbReference>
<dbReference type="PANTHER" id="PTHR11102:SF160">
    <property type="entry name" value="ERAD-ASSOCIATED E3 UBIQUITIN-PROTEIN LIGASE COMPONENT HRD3"/>
    <property type="match status" value="1"/>
</dbReference>
<dbReference type="Proteomes" id="UP001470230">
    <property type="component" value="Unassembled WGS sequence"/>
</dbReference>
<dbReference type="InterPro" id="IPR011990">
    <property type="entry name" value="TPR-like_helical_dom_sf"/>
</dbReference>
<evidence type="ECO:0000313" key="3">
    <source>
        <dbReference type="Proteomes" id="UP001470230"/>
    </source>
</evidence>
<evidence type="ECO:0000256" key="1">
    <source>
        <dbReference type="ARBA" id="ARBA00038101"/>
    </source>
</evidence>
<gene>
    <name evidence="2" type="ORF">M9Y10_031532</name>
</gene>
<dbReference type="SMART" id="SM00671">
    <property type="entry name" value="SEL1"/>
    <property type="match status" value="3"/>
</dbReference>
<dbReference type="EMBL" id="JAPFFF010000050">
    <property type="protein sequence ID" value="KAK8839822.1"/>
    <property type="molecule type" value="Genomic_DNA"/>
</dbReference>
<dbReference type="Pfam" id="PF08238">
    <property type="entry name" value="Sel1"/>
    <property type="match status" value="3"/>
</dbReference>
<dbReference type="SUPFAM" id="SSF81901">
    <property type="entry name" value="HCP-like"/>
    <property type="match status" value="1"/>
</dbReference>
<dbReference type="PANTHER" id="PTHR11102">
    <property type="entry name" value="SEL-1-LIKE PROTEIN"/>
    <property type="match status" value="1"/>
</dbReference>
<dbReference type="InterPro" id="IPR006597">
    <property type="entry name" value="Sel1-like"/>
</dbReference>
<accession>A0ABR2H2K3</accession>